<dbReference type="InterPro" id="IPR055348">
    <property type="entry name" value="DctQ"/>
</dbReference>
<dbReference type="GO" id="GO:0015740">
    <property type="term" value="P:C4-dicarboxylate transport"/>
    <property type="evidence" value="ECO:0007669"/>
    <property type="project" value="TreeGrafter"/>
</dbReference>
<keyword evidence="5 9" id="KW-0812">Transmembrane</keyword>
<evidence type="ECO:0000256" key="7">
    <source>
        <dbReference type="ARBA" id="ARBA00023136"/>
    </source>
</evidence>
<evidence type="ECO:0000256" key="8">
    <source>
        <dbReference type="ARBA" id="ARBA00038436"/>
    </source>
</evidence>
<dbReference type="EMBL" id="JAFICZ010000001">
    <property type="protein sequence ID" value="MBP1295618.1"/>
    <property type="molecule type" value="Genomic_DNA"/>
</dbReference>
<proteinExistence type="inferred from homology"/>
<keyword evidence="7 9" id="KW-0472">Membrane</keyword>
<gene>
    <name evidence="11" type="ORF">JOH49_005371</name>
</gene>
<keyword evidence="6 9" id="KW-1133">Transmembrane helix</keyword>
<evidence type="ECO:0000256" key="1">
    <source>
        <dbReference type="ARBA" id="ARBA00004429"/>
    </source>
</evidence>
<comment type="subunit">
    <text evidence="9">The complex comprises the extracytoplasmic solute receptor protein and the two transmembrane proteins.</text>
</comment>
<comment type="subcellular location">
    <subcellularLocation>
        <location evidence="1 9">Cell inner membrane</location>
        <topology evidence="1 9">Multi-pass membrane protein</topology>
    </subcellularLocation>
</comment>
<comment type="similarity">
    <text evidence="8 9">Belongs to the TRAP transporter small permease family.</text>
</comment>
<feature type="transmembrane region" description="Helical" evidence="9">
    <location>
        <begin position="21"/>
        <end position="41"/>
    </location>
</feature>
<protein>
    <recommendedName>
        <fullName evidence="9">TRAP transporter small permease protein</fullName>
    </recommendedName>
</protein>
<dbReference type="PANTHER" id="PTHR35011">
    <property type="entry name" value="2,3-DIKETO-L-GULONATE TRAP TRANSPORTER SMALL PERMEASE PROTEIN YIAM"/>
    <property type="match status" value="1"/>
</dbReference>
<keyword evidence="4 9" id="KW-0997">Cell inner membrane</keyword>
<evidence type="ECO:0000256" key="6">
    <source>
        <dbReference type="ARBA" id="ARBA00022989"/>
    </source>
</evidence>
<comment type="caution">
    <text evidence="11">The sequence shown here is derived from an EMBL/GenBank/DDBJ whole genome shotgun (WGS) entry which is preliminary data.</text>
</comment>
<reference evidence="11" key="1">
    <citation type="submission" date="2021-02" db="EMBL/GenBank/DDBJ databases">
        <title>Genomic Encyclopedia of Type Strains, Phase IV (KMG-V): Genome sequencing to study the core and pangenomes of soil and plant-associated prokaryotes.</title>
        <authorList>
            <person name="Whitman W."/>
        </authorList>
    </citation>
    <scope>NUCLEOTIDE SEQUENCE</scope>
    <source>
        <strain evidence="11">USDA 406</strain>
    </source>
</reference>
<feature type="transmembrane region" description="Helical" evidence="9">
    <location>
        <begin position="91"/>
        <end position="113"/>
    </location>
</feature>
<dbReference type="AlphaFoldDB" id="A0A4Y3ZB43"/>
<evidence type="ECO:0000256" key="2">
    <source>
        <dbReference type="ARBA" id="ARBA00022448"/>
    </source>
</evidence>
<accession>A0A4Y3ZB43</accession>
<dbReference type="Proteomes" id="UP000673383">
    <property type="component" value="Unassembled WGS sequence"/>
</dbReference>
<dbReference type="PANTHER" id="PTHR35011:SF10">
    <property type="entry name" value="TRAP TRANSPORTER SMALL PERMEASE PROTEIN"/>
    <property type="match status" value="1"/>
</dbReference>
<organism evidence="11 12">
    <name type="scientific">Bradyrhizobium elkanii</name>
    <dbReference type="NCBI Taxonomy" id="29448"/>
    <lineage>
        <taxon>Bacteria</taxon>
        <taxon>Pseudomonadati</taxon>
        <taxon>Pseudomonadota</taxon>
        <taxon>Alphaproteobacteria</taxon>
        <taxon>Hyphomicrobiales</taxon>
        <taxon>Nitrobacteraceae</taxon>
        <taxon>Bradyrhizobium</taxon>
    </lineage>
</organism>
<dbReference type="InterPro" id="IPR007387">
    <property type="entry name" value="TRAP_DctQ"/>
</dbReference>
<comment type="function">
    <text evidence="9">Part of the tripartite ATP-independent periplasmic (TRAP) transport system.</text>
</comment>
<dbReference type="GeneID" id="92953137"/>
<feature type="domain" description="Tripartite ATP-independent periplasmic transporters DctQ component" evidence="10">
    <location>
        <begin position="27"/>
        <end position="157"/>
    </location>
</feature>
<name>A0A4Y3ZB43_BRAEL</name>
<evidence type="ECO:0000313" key="11">
    <source>
        <dbReference type="EMBL" id="MBP1295618.1"/>
    </source>
</evidence>
<evidence type="ECO:0000256" key="3">
    <source>
        <dbReference type="ARBA" id="ARBA00022475"/>
    </source>
</evidence>
<dbReference type="GO" id="GO:0005886">
    <property type="term" value="C:plasma membrane"/>
    <property type="evidence" value="ECO:0007669"/>
    <property type="project" value="UniProtKB-SubCell"/>
</dbReference>
<dbReference type="GO" id="GO:0022857">
    <property type="term" value="F:transmembrane transporter activity"/>
    <property type="evidence" value="ECO:0007669"/>
    <property type="project" value="UniProtKB-UniRule"/>
</dbReference>
<evidence type="ECO:0000256" key="4">
    <source>
        <dbReference type="ARBA" id="ARBA00022519"/>
    </source>
</evidence>
<evidence type="ECO:0000313" key="12">
    <source>
        <dbReference type="Proteomes" id="UP000673383"/>
    </source>
</evidence>
<feature type="transmembrane region" description="Helical" evidence="9">
    <location>
        <begin position="133"/>
        <end position="153"/>
    </location>
</feature>
<evidence type="ECO:0000256" key="5">
    <source>
        <dbReference type="ARBA" id="ARBA00022692"/>
    </source>
</evidence>
<keyword evidence="3" id="KW-1003">Cell membrane</keyword>
<evidence type="ECO:0000259" key="10">
    <source>
        <dbReference type="Pfam" id="PF04290"/>
    </source>
</evidence>
<dbReference type="Pfam" id="PF04290">
    <property type="entry name" value="DctQ"/>
    <property type="match status" value="1"/>
</dbReference>
<evidence type="ECO:0000256" key="9">
    <source>
        <dbReference type="RuleBase" id="RU369079"/>
    </source>
</evidence>
<dbReference type="RefSeq" id="WP_018272835.1">
    <property type="nucleotide sequence ID" value="NZ_BJNL01000013.1"/>
</dbReference>
<sequence>MIDGLLRALGAIEKIASTIAATFMFTIMMIVFGDVIMRYAFNKPFSWAYDLISLYLMAGIFFLVLSEAYASRAHVSVDILQQKFSPAMIRISEIVTCIVGIAIFSLIAYLGFLRAVDSFESADVMAGAIPWPMWPSIGLVPFGAGLITIRLVLHLVAHAISLATGRSVIALPASHAAGETFE</sequence>
<keyword evidence="2 9" id="KW-0813">Transport</keyword>
<feature type="transmembrane region" description="Helical" evidence="9">
    <location>
        <begin position="47"/>
        <end position="70"/>
    </location>
</feature>